<organism evidence="1 2">
    <name type="scientific">Brassica cretica</name>
    <name type="common">Mustard</name>
    <dbReference type="NCBI Taxonomy" id="69181"/>
    <lineage>
        <taxon>Eukaryota</taxon>
        <taxon>Viridiplantae</taxon>
        <taxon>Streptophyta</taxon>
        <taxon>Embryophyta</taxon>
        <taxon>Tracheophyta</taxon>
        <taxon>Spermatophyta</taxon>
        <taxon>Magnoliopsida</taxon>
        <taxon>eudicotyledons</taxon>
        <taxon>Gunneridae</taxon>
        <taxon>Pentapetalae</taxon>
        <taxon>rosids</taxon>
        <taxon>malvids</taxon>
        <taxon>Brassicales</taxon>
        <taxon>Brassicaceae</taxon>
        <taxon>Brassiceae</taxon>
        <taxon>Brassica</taxon>
    </lineage>
</organism>
<accession>A0ABQ7EXD8</accession>
<proteinExistence type="predicted"/>
<comment type="caution">
    <text evidence="1">The sequence shown here is derived from an EMBL/GenBank/DDBJ whole genome shotgun (WGS) entry which is preliminary data.</text>
</comment>
<gene>
    <name evidence="1" type="ORF">DY000_02050844</name>
</gene>
<dbReference type="Proteomes" id="UP000266723">
    <property type="component" value="Unassembled WGS sequence"/>
</dbReference>
<protein>
    <recommendedName>
        <fullName evidence="3">CCD97-like C-terminal domain-containing protein</fullName>
    </recommendedName>
</protein>
<keyword evidence="2" id="KW-1185">Reference proteome</keyword>
<sequence>MSEAVRSKRETELHSSRRRVMRNKYIVAHQELDDDHEVSDLFLDPDVLFRLEELEHQKGVKHAV</sequence>
<reference evidence="1 2" key="1">
    <citation type="journal article" date="2020" name="BMC Genomics">
        <title>Intraspecific diversification of the crop wild relative Brassica cretica Lam. using demographic model selection.</title>
        <authorList>
            <person name="Kioukis A."/>
            <person name="Michalopoulou V.A."/>
            <person name="Briers L."/>
            <person name="Pirintsos S."/>
            <person name="Studholme D.J."/>
            <person name="Pavlidis P."/>
            <person name="Sarris P.F."/>
        </authorList>
    </citation>
    <scope>NUCLEOTIDE SEQUENCE [LARGE SCALE GENOMIC DNA]</scope>
    <source>
        <strain evidence="2">cv. PFS-1207/04</strain>
    </source>
</reference>
<evidence type="ECO:0000313" key="2">
    <source>
        <dbReference type="Proteomes" id="UP000266723"/>
    </source>
</evidence>
<dbReference type="EMBL" id="QGKV02000297">
    <property type="protein sequence ID" value="KAF3608081.1"/>
    <property type="molecule type" value="Genomic_DNA"/>
</dbReference>
<name>A0ABQ7EXD8_BRACR</name>
<evidence type="ECO:0000313" key="1">
    <source>
        <dbReference type="EMBL" id="KAF3608081.1"/>
    </source>
</evidence>
<evidence type="ECO:0008006" key="3">
    <source>
        <dbReference type="Google" id="ProtNLM"/>
    </source>
</evidence>